<dbReference type="EMBL" id="BA000035">
    <property type="protein sequence ID" value="BAC16958.1"/>
    <property type="molecule type" value="Genomic_DNA"/>
</dbReference>
<evidence type="ECO:0000256" key="1">
    <source>
        <dbReference type="ARBA" id="ARBA00022763"/>
    </source>
</evidence>
<evidence type="ECO:0000313" key="4">
    <source>
        <dbReference type="Proteomes" id="UP000001409"/>
    </source>
</evidence>
<keyword evidence="1" id="KW-0227">DNA damage</keyword>
<evidence type="ECO:0000259" key="2">
    <source>
        <dbReference type="Pfam" id="PF01035"/>
    </source>
</evidence>
<dbReference type="InterPro" id="IPR036388">
    <property type="entry name" value="WH-like_DNA-bd_sf"/>
</dbReference>
<dbReference type="GO" id="GO:0006281">
    <property type="term" value="P:DNA repair"/>
    <property type="evidence" value="ECO:0007669"/>
    <property type="project" value="InterPro"/>
</dbReference>
<organism evidence="3 4">
    <name type="scientific">Corynebacterium efficiens (strain DSM 44549 / YS-314 / AJ 12310 / JCM 11189 / NBRC 100395)</name>
    <dbReference type="NCBI Taxonomy" id="196164"/>
    <lineage>
        <taxon>Bacteria</taxon>
        <taxon>Bacillati</taxon>
        <taxon>Actinomycetota</taxon>
        <taxon>Actinomycetes</taxon>
        <taxon>Mycobacteriales</taxon>
        <taxon>Corynebacteriaceae</taxon>
        <taxon>Corynebacterium</taxon>
    </lineage>
</organism>
<dbReference type="Gene3D" id="1.10.10.10">
    <property type="entry name" value="Winged helix-like DNA-binding domain superfamily/Winged helix DNA-binding domain"/>
    <property type="match status" value="1"/>
</dbReference>
<dbReference type="STRING" id="196164.gene:10740538"/>
<dbReference type="HOGENOM" id="CLU_000445_52_5_11"/>
<reference evidence="3 4" key="1">
    <citation type="journal article" date="2003" name="Genome Res.">
        <title>Comparative complete genome sequence analysis of the amino acid replacements responsible for the thermostability of Corynebacterium efficiens.</title>
        <authorList>
            <person name="Nishio Y."/>
            <person name="Nakamura Y."/>
            <person name="Kawarabayasi Y."/>
            <person name="Usuda Y."/>
            <person name="Kimura E."/>
            <person name="Sugimoto S."/>
            <person name="Matsui K."/>
            <person name="Yamagishi A."/>
            <person name="Kikuchi H."/>
            <person name="Ikeo K."/>
            <person name="Gojobori T."/>
        </authorList>
    </citation>
    <scope>NUCLEOTIDE SEQUENCE [LARGE SCALE GENOMIC DNA]</scope>
    <source>
        <strain evidence="4">DSM 44549 / YS-314 / AJ 12310 / JCM 11189 / NBRC 100395</strain>
    </source>
</reference>
<dbReference type="Pfam" id="PF01035">
    <property type="entry name" value="DNA_binding_1"/>
    <property type="match status" value="1"/>
</dbReference>
<proteinExistence type="predicted"/>
<dbReference type="InterPro" id="IPR036217">
    <property type="entry name" value="MethylDNA_cys_MeTrfase_DNAb"/>
</dbReference>
<dbReference type="InterPro" id="IPR052520">
    <property type="entry name" value="ATL_DNA_repair"/>
</dbReference>
<dbReference type="InterPro" id="IPR014048">
    <property type="entry name" value="MethylDNA_cys_MeTrfase_DNA-bd"/>
</dbReference>
<dbReference type="eggNOG" id="COG3695">
    <property type="taxonomic scope" value="Bacteria"/>
</dbReference>
<dbReference type="SUPFAM" id="SSF46767">
    <property type="entry name" value="Methylated DNA-protein cysteine methyltransferase, C-terminal domain"/>
    <property type="match status" value="1"/>
</dbReference>
<dbReference type="CDD" id="cd06445">
    <property type="entry name" value="ATase"/>
    <property type="match status" value="1"/>
</dbReference>
<keyword evidence="4" id="KW-1185">Reference proteome</keyword>
<dbReference type="AlphaFoldDB" id="Q8FU73"/>
<dbReference type="Proteomes" id="UP000001409">
    <property type="component" value="Chromosome"/>
</dbReference>
<protein>
    <recommendedName>
        <fullName evidence="2">Methylated-DNA-[protein]-cysteine S-methyltransferase DNA binding domain-containing protein</fullName>
    </recommendedName>
</protein>
<name>Q8FU73_COREF</name>
<accession>Q8FU73</accession>
<dbReference type="KEGG" id="cef:CE0148"/>
<feature type="domain" description="Methylated-DNA-[protein]-cysteine S-methyltransferase DNA binding" evidence="2">
    <location>
        <begin position="26"/>
        <end position="81"/>
    </location>
</feature>
<evidence type="ECO:0000313" key="3">
    <source>
        <dbReference type="EMBL" id="BAC16958.1"/>
    </source>
</evidence>
<dbReference type="GO" id="GO:0003824">
    <property type="term" value="F:catalytic activity"/>
    <property type="evidence" value="ECO:0007669"/>
    <property type="project" value="InterPro"/>
</dbReference>
<dbReference type="PANTHER" id="PTHR42942:SF1">
    <property type="entry name" value="ALKYLTRANSFERASE-LIKE PROTEIN 1"/>
    <property type="match status" value="1"/>
</dbReference>
<sequence>MRNSCATRTNNTVGGSAEGLELDDLTSRVLDCVDLIPPGRVATYGDIAALVGTGPRQVGRIMALHGHLVAWWRVVRADGGSQVSERARLHWDEEGITSTRGTRVKVRMTHHRLTTGELHAIAVQLPPR</sequence>
<dbReference type="PANTHER" id="PTHR42942">
    <property type="entry name" value="6-O-METHYLGUANINE DNA METHYLTRANSFERASE"/>
    <property type="match status" value="1"/>
</dbReference>